<keyword evidence="4" id="KW-1185">Reference proteome</keyword>
<dbReference type="AlphaFoldDB" id="A0AAN9FXB7"/>
<name>A0AAN9FXB7_CROPI</name>
<organism evidence="3 4">
    <name type="scientific">Crotalaria pallida</name>
    <name type="common">Smooth rattlebox</name>
    <name type="synonym">Crotalaria striata</name>
    <dbReference type="NCBI Taxonomy" id="3830"/>
    <lineage>
        <taxon>Eukaryota</taxon>
        <taxon>Viridiplantae</taxon>
        <taxon>Streptophyta</taxon>
        <taxon>Embryophyta</taxon>
        <taxon>Tracheophyta</taxon>
        <taxon>Spermatophyta</taxon>
        <taxon>Magnoliopsida</taxon>
        <taxon>eudicotyledons</taxon>
        <taxon>Gunneridae</taxon>
        <taxon>Pentapetalae</taxon>
        <taxon>rosids</taxon>
        <taxon>fabids</taxon>
        <taxon>Fabales</taxon>
        <taxon>Fabaceae</taxon>
        <taxon>Papilionoideae</taxon>
        <taxon>50 kb inversion clade</taxon>
        <taxon>genistoids sensu lato</taxon>
        <taxon>core genistoids</taxon>
        <taxon>Crotalarieae</taxon>
        <taxon>Crotalaria</taxon>
    </lineage>
</organism>
<reference evidence="3 4" key="1">
    <citation type="submission" date="2024-01" db="EMBL/GenBank/DDBJ databases">
        <title>The genomes of 5 underutilized Papilionoideae crops provide insights into root nodulation and disease resistanc.</title>
        <authorList>
            <person name="Yuan L."/>
        </authorList>
    </citation>
    <scope>NUCLEOTIDE SEQUENCE [LARGE SCALE GENOMIC DNA]</scope>
    <source>
        <strain evidence="3">ZHUSHIDOU_FW_LH</strain>
        <tissue evidence="3">Leaf</tissue>
    </source>
</reference>
<dbReference type="PANTHER" id="PTHR22870:SF380">
    <property type="entry name" value="CHROMOSOME CONDENSATION REGULATOR RCC1 REPEAT PROTEIN"/>
    <property type="match status" value="1"/>
</dbReference>
<evidence type="ECO:0000256" key="1">
    <source>
        <dbReference type="ARBA" id="ARBA00022737"/>
    </source>
</evidence>
<gene>
    <name evidence="3" type="ORF">RIF29_08419</name>
</gene>
<dbReference type="SUPFAM" id="SSF50985">
    <property type="entry name" value="RCC1/BLIP-II"/>
    <property type="match status" value="1"/>
</dbReference>
<feature type="repeat" description="RCC1" evidence="2">
    <location>
        <begin position="23"/>
        <end position="74"/>
    </location>
</feature>
<proteinExistence type="predicted"/>
<sequence length="130" mass="14580">MIVKRRYKVLYGLFKVKTIFTCYMVYSTSRGDFGRLGHGDYSDLLIPHPIRAFQGLRIKQIACGDSHCLAVTIEKEVLRENLSSSLGLGDRNDRFIPEKVTVDGNKVVMVACGWRHTISVSSSGGIYRHG</sequence>
<dbReference type="Proteomes" id="UP001372338">
    <property type="component" value="Unassembled WGS sequence"/>
</dbReference>
<dbReference type="Gene3D" id="2.130.10.30">
    <property type="entry name" value="Regulator of chromosome condensation 1/beta-lactamase-inhibitor protein II"/>
    <property type="match status" value="1"/>
</dbReference>
<dbReference type="InterPro" id="IPR000408">
    <property type="entry name" value="Reg_chr_condens"/>
</dbReference>
<dbReference type="Pfam" id="PF00415">
    <property type="entry name" value="RCC1"/>
    <property type="match status" value="2"/>
</dbReference>
<evidence type="ECO:0000256" key="2">
    <source>
        <dbReference type="PROSITE-ProRule" id="PRU00235"/>
    </source>
</evidence>
<dbReference type="InterPro" id="IPR051210">
    <property type="entry name" value="Ub_ligase/GEF_domain"/>
</dbReference>
<protein>
    <submittedName>
        <fullName evidence="3">Uncharacterized protein</fullName>
    </submittedName>
</protein>
<evidence type="ECO:0000313" key="3">
    <source>
        <dbReference type="EMBL" id="KAK7280873.1"/>
    </source>
</evidence>
<evidence type="ECO:0000313" key="4">
    <source>
        <dbReference type="Proteomes" id="UP001372338"/>
    </source>
</evidence>
<dbReference type="PROSITE" id="PS50012">
    <property type="entry name" value="RCC1_3"/>
    <property type="match status" value="1"/>
</dbReference>
<accession>A0AAN9FXB7</accession>
<keyword evidence="1" id="KW-0677">Repeat</keyword>
<dbReference type="PROSITE" id="PS00626">
    <property type="entry name" value="RCC1_2"/>
    <property type="match status" value="1"/>
</dbReference>
<dbReference type="EMBL" id="JAYWIO010000002">
    <property type="protein sequence ID" value="KAK7280873.1"/>
    <property type="molecule type" value="Genomic_DNA"/>
</dbReference>
<dbReference type="InterPro" id="IPR009091">
    <property type="entry name" value="RCC1/BLIP-II"/>
</dbReference>
<comment type="caution">
    <text evidence="3">The sequence shown here is derived from an EMBL/GenBank/DDBJ whole genome shotgun (WGS) entry which is preliminary data.</text>
</comment>
<dbReference type="PANTHER" id="PTHR22870">
    <property type="entry name" value="REGULATOR OF CHROMOSOME CONDENSATION"/>
    <property type="match status" value="1"/>
</dbReference>